<dbReference type="AlphaFoldDB" id="A0A9N8DNI1"/>
<feature type="region of interest" description="Disordered" evidence="2">
    <location>
        <begin position="495"/>
        <end position="607"/>
    </location>
</feature>
<evidence type="ECO:0000256" key="2">
    <source>
        <dbReference type="SAM" id="MobiDB-lite"/>
    </source>
</evidence>
<comment type="caution">
    <text evidence="3">The sequence shown here is derived from an EMBL/GenBank/DDBJ whole genome shotgun (WGS) entry which is preliminary data.</text>
</comment>
<dbReference type="OrthoDB" id="44133at2759"/>
<dbReference type="EMBL" id="CAICTM010000259">
    <property type="protein sequence ID" value="CAB9506253.1"/>
    <property type="molecule type" value="Genomic_DNA"/>
</dbReference>
<keyword evidence="1" id="KW-0175">Coiled coil</keyword>
<reference evidence="3" key="1">
    <citation type="submission" date="2020-06" db="EMBL/GenBank/DDBJ databases">
        <authorList>
            <consortium name="Plant Systems Biology data submission"/>
        </authorList>
    </citation>
    <scope>NUCLEOTIDE SEQUENCE</scope>
    <source>
        <strain evidence="3">D6</strain>
    </source>
</reference>
<evidence type="ECO:0000313" key="4">
    <source>
        <dbReference type="Proteomes" id="UP001153069"/>
    </source>
</evidence>
<name>A0A9N8DNI1_9STRA</name>
<protein>
    <submittedName>
        <fullName evidence="3">Uncharacterized protein</fullName>
    </submittedName>
</protein>
<dbReference type="Proteomes" id="UP001153069">
    <property type="component" value="Unassembled WGS sequence"/>
</dbReference>
<evidence type="ECO:0000313" key="3">
    <source>
        <dbReference type="EMBL" id="CAB9506253.1"/>
    </source>
</evidence>
<gene>
    <name evidence="3" type="ORF">SEMRO_260_G101530.1</name>
</gene>
<accession>A0A9N8DNI1</accession>
<feature type="compositionally biased region" description="Polar residues" evidence="2">
    <location>
        <begin position="515"/>
        <end position="527"/>
    </location>
</feature>
<feature type="compositionally biased region" description="Low complexity" evidence="2">
    <location>
        <begin position="495"/>
        <end position="510"/>
    </location>
</feature>
<evidence type="ECO:0000256" key="1">
    <source>
        <dbReference type="SAM" id="Coils"/>
    </source>
</evidence>
<feature type="coiled-coil region" evidence="1">
    <location>
        <begin position="408"/>
        <end position="435"/>
    </location>
</feature>
<organism evidence="3 4">
    <name type="scientific">Seminavis robusta</name>
    <dbReference type="NCBI Taxonomy" id="568900"/>
    <lineage>
        <taxon>Eukaryota</taxon>
        <taxon>Sar</taxon>
        <taxon>Stramenopiles</taxon>
        <taxon>Ochrophyta</taxon>
        <taxon>Bacillariophyta</taxon>
        <taxon>Bacillariophyceae</taxon>
        <taxon>Bacillariophycidae</taxon>
        <taxon>Naviculales</taxon>
        <taxon>Naviculaceae</taxon>
        <taxon>Seminavis</taxon>
    </lineage>
</organism>
<keyword evidence="4" id="KW-1185">Reference proteome</keyword>
<feature type="compositionally biased region" description="Acidic residues" evidence="2">
    <location>
        <begin position="557"/>
        <end position="571"/>
    </location>
</feature>
<feature type="region of interest" description="Disordered" evidence="2">
    <location>
        <begin position="237"/>
        <end position="287"/>
    </location>
</feature>
<sequence>MGGSNFRRREKKFSKKMQRTLDPAMLLSRGLSARFVGANVMQSITTLTKDEIEKDLRHMNAYYQANVAYAQQHYIYMNREELGATGQLPGGGTANSNNNNNNNMAPLTNNMTANIAVPPIAMPVRIDPEEEKRLQNLRKKIALCETQREFLESQYVSLRAHYVATTKELKAASKNCEGLVAFLQTVTKRRGRVLALQRAKLQIARDVLACLQTRLAVLEVAQAANGGADAAATAAAVTSNNNSDNHSKTEGTDTTTATKMEIDSPATTKEDKTKNNGTTATATSGGEDDIVEVWNQVEEMLKEAELSCRRIPSTLTINEKKAKKKAKKNAPPAEGEDEAIMGVIPWEGIKMPNTPEGVPLFLSQLSIVPEKGAGYSTNGAFGSNKASMAWMESSLPKTYNGKKERHKVALLRDEVALLEEELSNERAANKDIQVKIIDRRKRSDELVAMMTLLRSETEAILQRNNILLDSPQAKQAARELHEVLMKAREEAAKAAEAANAANGEAGGAAADDGKNTGSRNHTNSNKPSPEGKEKSRSSARHSSSIKNGDDDGGGSVGDDEGDGGDDFEEEGEVKGSGGNWGGNKRDLDEGTGDESSPSSTSRKRRKV</sequence>
<proteinExistence type="predicted"/>
<feature type="compositionally biased region" description="Low complexity" evidence="2">
    <location>
        <begin position="275"/>
        <end position="285"/>
    </location>
</feature>